<dbReference type="SUPFAM" id="SSF141452">
    <property type="entry name" value="Hcp1-like"/>
    <property type="match status" value="1"/>
</dbReference>
<dbReference type="OrthoDB" id="4865570at2"/>
<protein>
    <submittedName>
        <fullName evidence="2">Type VI secretion system secreted protein Hcp</fullName>
    </submittedName>
</protein>
<evidence type="ECO:0000256" key="1">
    <source>
        <dbReference type="SAM" id="MobiDB-lite"/>
    </source>
</evidence>
<dbReference type="STRING" id="89524.SAMN05444370_102114"/>
<name>A0A1H3WV82_9RHOB</name>
<reference evidence="2 3" key="1">
    <citation type="submission" date="2016-10" db="EMBL/GenBank/DDBJ databases">
        <authorList>
            <person name="de Groot N.N."/>
        </authorList>
    </citation>
    <scope>NUCLEOTIDE SEQUENCE [LARGE SCALE GENOMIC DNA]</scope>
    <source>
        <strain evidence="2 3">DSM 15345</strain>
    </source>
</reference>
<dbReference type="AlphaFoldDB" id="A0A1H3WV82"/>
<accession>A0A1H3WV82</accession>
<dbReference type="InterPro" id="IPR053165">
    <property type="entry name" value="HSI-I_assembly_Hcp1"/>
</dbReference>
<dbReference type="InterPro" id="IPR036624">
    <property type="entry name" value="Hcp1-lik_sf"/>
</dbReference>
<evidence type="ECO:0000313" key="2">
    <source>
        <dbReference type="EMBL" id="SDZ90252.1"/>
    </source>
</evidence>
<dbReference type="PANTHER" id="PTHR36152:SF5">
    <property type="entry name" value="PROTEIN HCP1"/>
    <property type="match status" value="1"/>
</dbReference>
<gene>
    <name evidence="2" type="ORF">SAMN05444370_102114</name>
</gene>
<feature type="compositionally biased region" description="Basic and acidic residues" evidence="1">
    <location>
        <begin position="10"/>
        <end position="24"/>
    </location>
</feature>
<keyword evidence="3" id="KW-1185">Reference proteome</keyword>
<dbReference type="Gene3D" id="2.30.110.20">
    <property type="entry name" value="Hcp1-like"/>
    <property type="match status" value="1"/>
</dbReference>
<dbReference type="RefSeq" id="WP_093248393.1">
    <property type="nucleotide sequence ID" value="NZ_FNQM01000002.1"/>
</dbReference>
<dbReference type="NCBIfam" id="TIGR03344">
    <property type="entry name" value="VI_effect_Hcp1"/>
    <property type="match status" value="1"/>
</dbReference>
<sequence length="166" mass="18235">MAGNMFMKIEGPEVKGESTDSEHTDQLQVLSWSHAFNQPTSPTRSAAGGGTVEQANHTDFQFTKYTDASTDDLLKLCWQGNMIDKCTFQAYRADGDNKPVKYLEIIMEHVIVSNVSVGGGTGDIPVESITLSYSKVTYNYIPQKKDDNTADGVQPVSHDLKLQEVA</sequence>
<dbReference type="Pfam" id="PF05638">
    <property type="entry name" value="T6SS_HCP"/>
    <property type="match status" value="1"/>
</dbReference>
<dbReference type="Proteomes" id="UP000198703">
    <property type="component" value="Unassembled WGS sequence"/>
</dbReference>
<organism evidence="2 3">
    <name type="scientific">Rubrimonas cliftonensis</name>
    <dbReference type="NCBI Taxonomy" id="89524"/>
    <lineage>
        <taxon>Bacteria</taxon>
        <taxon>Pseudomonadati</taxon>
        <taxon>Pseudomonadota</taxon>
        <taxon>Alphaproteobacteria</taxon>
        <taxon>Rhodobacterales</taxon>
        <taxon>Paracoccaceae</taxon>
        <taxon>Rubrimonas</taxon>
    </lineage>
</organism>
<proteinExistence type="predicted"/>
<dbReference type="InterPro" id="IPR008514">
    <property type="entry name" value="T6SS_Hcp"/>
</dbReference>
<evidence type="ECO:0000313" key="3">
    <source>
        <dbReference type="Proteomes" id="UP000198703"/>
    </source>
</evidence>
<feature type="region of interest" description="Disordered" evidence="1">
    <location>
        <begin position="1"/>
        <end position="24"/>
    </location>
</feature>
<dbReference type="EMBL" id="FNQM01000002">
    <property type="protein sequence ID" value="SDZ90252.1"/>
    <property type="molecule type" value="Genomic_DNA"/>
</dbReference>
<dbReference type="PANTHER" id="PTHR36152">
    <property type="entry name" value="CYTOPLASMIC PROTEIN-RELATED"/>
    <property type="match status" value="1"/>
</dbReference>